<comment type="function">
    <text evidence="1">Essential component of the TIM23 complex, a complex that mediates the translocation of transit peptide-containing proteins across the mitochondrial inner membrane.</text>
</comment>
<dbReference type="PANTHER" id="PTHR12210">
    <property type="entry name" value="DULLARD PROTEIN PHOSPHATASE"/>
    <property type="match status" value="1"/>
</dbReference>
<dbReference type="GO" id="GO:0015031">
    <property type="term" value="P:protein transport"/>
    <property type="evidence" value="ECO:0007669"/>
    <property type="project" value="UniProtKB-KW"/>
</dbReference>
<dbReference type="Pfam" id="PF03031">
    <property type="entry name" value="NIF"/>
    <property type="match status" value="1"/>
</dbReference>
<accession>A0AAD4XIB6</accession>
<dbReference type="Gene3D" id="3.40.50.1000">
    <property type="entry name" value="HAD superfamily/HAD-like"/>
    <property type="match status" value="1"/>
</dbReference>
<dbReference type="InterPro" id="IPR004274">
    <property type="entry name" value="FCP1_dom"/>
</dbReference>
<dbReference type="InterPro" id="IPR050365">
    <property type="entry name" value="TIM50"/>
</dbReference>
<feature type="region of interest" description="Disordered" evidence="2">
    <location>
        <begin position="1"/>
        <end position="21"/>
    </location>
</feature>
<dbReference type="AlphaFoldDB" id="A0AAD4XIB6"/>
<comment type="caution">
    <text evidence="4">The sequence shown here is derived from an EMBL/GenBank/DDBJ whole genome shotgun (WGS) entry which is preliminary data.</text>
</comment>
<protein>
    <recommendedName>
        <fullName evidence="1">Mitochondrial import inner membrane translocase subunit TIM50</fullName>
    </recommendedName>
</protein>
<evidence type="ECO:0000256" key="2">
    <source>
        <dbReference type="SAM" id="MobiDB-lite"/>
    </source>
</evidence>
<dbReference type="SUPFAM" id="SSF56784">
    <property type="entry name" value="HAD-like"/>
    <property type="match status" value="1"/>
</dbReference>
<keyword evidence="1" id="KW-0653">Protein transport</keyword>
<keyword evidence="1" id="KW-0496">Mitochondrion</keyword>
<evidence type="ECO:0000256" key="1">
    <source>
        <dbReference type="RuleBase" id="RU365079"/>
    </source>
</evidence>
<keyword evidence="5" id="KW-1185">Reference proteome</keyword>
<evidence type="ECO:0000313" key="5">
    <source>
        <dbReference type="Proteomes" id="UP001202328"/>
    </source>
</evidence>
<keyword evidence="1" id="KW-0813">Transport</keyword>
<comment type="similarity">
    <text evidence="1">Belongs to the TIM50 family.</text>
</comment>
<feature type="compositionally biased region" description="Polar residues" evidence="2">
    <location>
        <begin position="1"/>
        <end position="11"/>
    </location>
</feature>
<dbReference type="PROSITE" id="PS50969">
    <property type="entry name" value="FCP1"/>
    <property type="match status" value="1"/>
</dbReference>
<dbReference type="EMBL" id="JAJJMB010009088">
    <property type="protein sequence ID" value="KAI3916637.1"/>
    <property type="molecule type" value="Genomic_DNA"/>
</dbReference>
<dbReference type="SMART" id="SM00577">
    <property type="entry name" value="CPDc"/>
    <property type="match status" value="1"/>
</dbReference>
<organism evidence="4 5">
    <name type="scientific">Papaver atlanticum</name>
    <dbReference type="NCBI Taxonomy" id="357466"/>
    <lineage>
        <taxon>Eukaryota</taxon>
        <taxon>Viridiplantae</taxon>
        <taxon>Streptophyta</taxon>
        <taxon>Embryophyta</taxon>
        <taxon>Tracheophyta</taxon>
        <taxon>Spermatophyta</taxon>
        <taxon>Magnoliopsida</taxon>
        <taxon>Ranunculales</taxon>
        <taxon>Papaveraceae</taxon>
        <taxon>Papaveroideae</taxon>
        <taxon>Papaver</taxon>
    </lineage>
</organism>
<keyword evidence="1" id="KW-0811">Translocation</keyword>
<evidence type="ECO:0000313" key="4">
    <source>
        <dbReference type="EMBL" id="KAI3916637.1"/>
    </source>
</evidence>
<comment type="subunit">
    <text evidence="1">Component of the TIM23 complex.</text>
</comment>
<proteinExistence type="inferred from homology"/>
<gene>
    <name evidence="4" type="ORF">MKW98_026379</name>
</gene>
<dbReference type="Proteomes" id="UP001202328">
    <property type="component" value="Unassembled WGS sequence"/>
</dbReference>
<name>A0AAD4XIB6_9MAGN</name>
<dbReference type="InterPro" id="IPR036412">
    <property type="entry name" value="HAD-like_sf"/>
</dbReference>
<feature type="non-terminal residue" evidence="4">
    <location>
        <position position="1"/>
    </location>
</feature>
<evidence type="ECO:0000259" key="3">
    <source>
        <dbReference type="PROSITE" id="PS50969"/>
    </source>
</evidence>
<sequence length="235" mass="26043">ASGASTKSSIRSCGEAHNTKSSSSNIQINKIQLEKKLLALDLDETLAHNGGSPVPGETCALSFKGGESTYYIYTWTYVSELLERVSELYTVVIFTASDKEYVDQVLDFLDPQGKLISGHYYYDSGTYLDHDGLCVNNHTGSYVKDLRLFGVDLKNVILVNNVPSNYRLQKNNGIPIKSWYFYTQDTELSTLLPFLKTLAAADDVRTVIAEIFSHIKNENKGCGGGKQDKSTKDTK</sequence>
<comment type="subcellular location">
    <subcellularLocation>
        <location evidence="1">Mitochondrion inner membrane</location>
        <topology evidence="1">Single-pass membrane protein</topology>
    </subcellularLocation>
</comment>
<keyword evidence="1" id="KW-0809">Transit peptide</keyword>
<dbReference type="InterPro" id="IPR023214">
    <property type="entry name" value="HAD_sf"/>
</dbReference>
<reference evidence="4" key="1">
    <citation type="submission" date="2022-04" db="EMBL/GenBank/DDBJ databases">
        <title>A functionally conserved STORR gene fusion in Papaver species that diverged 16.8 million years ago.</title>
        <authorList>
            <person name="Catania T."/>
        </authorList>
    </citation>
    <scope>NUCLEOTIDE SEQUENCE</scope>
    <source>
        <strain evidence="4">S-188037</strain>
    </source>
</reference>
<dbReference type="CDD" id="cd07521">
    <property type="entry name" value="HAD_FCP1-like"/>
    <property type="match status" value="1"/>
</dbReference>
<feature type="domain" description="FCP1 homology" evidence="3">
    <location>
        <begin position="31"/>
        <end position="198"/>
    </location>
</feature>
<dbReference type="GO" id="GO:0005744">
    <property type="term" value="C:TIM23 mitochondrial import inner membrane translocase complex"/>
    <property type="evidence" value="ECO:0007669"/>
    <property type="project" value="UniProtKB-UniRule"/>
</dbReference>